<feature type="region of interest" description="Disordered" evidence="7">
    <location>
        <begin position="33"/>
        <end position="52"/>
    </location>
</feature>
<keyword evidence="4 6" id="KW-0167">Capsid protein</keyword>
<name>A0AAU7SSW8_9VIRU</name>
<comment type="function">
    <text evidence="6">Self-assembles to form an icosahedral capsid.</text>
</comment>
<dbReference type="GO" id="GO:0039615">
    <property type="term" value="C:T=1 icosahedral viral capsid"/>
    <property type="evidence" value="ECO:0007669"/>
    <property type="project" value="UniProtKB-UniRule"/>
</dbReference>
<reference evidence="8" key="1">
    <citation type="submission" date="2024-05" db="EMBL/GenBank/DDBJ databases">
        <authorList>
            <person name="Laubscher F."/>
            <person name="Chudzinski V."/>
            <person name="Cordey S."/>
            <person name="Hosszu-Fellous K."/>
            <person name="Kaiser L."/>
        </authorList>
    </citation>
    <scope>NUCLEOTIDE SEQUENCE</scope>
    <source>
        <strain evidence="8">1106D3-3</strain>
    </source>
</reference>
<evidence type="ECO:0000313" key="8">
    <source>
        <dbReference type="EMBL" id="XBU06646.1"/>
    </source>
</evidence>
<evidence type="ECO:0000256" key="5">
    <source>
        <dbReference type="ARBA" id="ARBA00022844"/>
    </source>
</evidence>
<evidence type="ECO:0000256" key="7">
    <source>
        <dbReference type="SAM" id="MobiDB-lite"/>
    </source>
</evidence>
<evidence type="ECO:0000256" key="1">
    <source>
        <dbReference type="ARBA" id="ARBA00004328"/>
    </source>
</evidence>
<evidence type="ECO:0000256" key="6">
    <source>
        <dbReference type="RuleBase" id="RU361230"/>
    </source>
</evidence>
<evidence type="ECO:0000256" key="4">
    <source>
        <dbReference type="ARBA" id="ARBA00022561"/>
    </source>
</evidence>
<evidence type="ECO:0000256" key="3">
    <source>
        <dbReference type="ARBA" id="ARBA00022431"/>
    </source>
</evidence>
<keyword evidence="3 6" id="KW-1140">T=1 icosahedral capsid protein</keyword>
<organism evidence="8">
    <name type="scientific">Gammatorquevirus homidi13</name>
    <dbReference type="NCBI Taxonomy" id="3048384"/>
    <lineage>
        <taxon>Viruses</taxon>
        <taxon>Monodnaviria</taxon>
        <taxon>Shotokuvirae</taxon>
        <taxon>Commensaviricota</taxon>
        <taxon>Cardeaviricetes</taxon>
        <taxon>Sanitavirales</taxon>
        <taxon>Anelloviridae</taxon>
        <taxon>Gammatorquevirus</taxon>
    </lineage>
</organism>
<comment type="similarity">
    <text evidence="2 6">Belongs to the anelloviridae capsid protein family.</text>
</comment>
<dbReference type="EMBL" id="PP857099">
    <property type="protein sequence ID" value="XBU06646.1"/>
    <property type="molecule type" value="Genomic_DNA"/>
</dbReference>
<proteinExistence type="inferred from homology"/>
<keyword evidence="5 6" id="KW-0946">Virion</keyword>
<protein>
    <recommendedName>
        <fullName evidence="6">Capsid protein</fullName>
    </recommendedName>
</protein>
<evidence type="ECO:0000256" key="2">
    <source>
        <dbReference type="ARBA" id="ARBA00006131"/>
    </source>
</evidence>
<dbReference type="Pfam" id="PF02956">
    <property type="entry name" value="TT_ORF1"/>
    <property type="match status" value="1"/>
</dbReference>
<sequence>MPFWWRRRRRWWNGRTRYQRRTRRYRRKPRYRRRRLRRAPRRRRKRRRYHKVRRKKKTIPIRQWQPDSIVNCKIKGSTVLVLGGEGKQLVCYTNVKQSWVPPKAPGGGGFGCEIFSLGSLYEQYKFHQNIWTKTNIAKDLCRFMWVKLTFYRHPDTDFIISYQRQPPFDIKKETYTYCHPQLMLLAKHKILLLSKFTKPTGRIKKTKKIRPPKQMITKWFFQEHFSTEPLLLLQAAACNFNYSNLGCCNTNPVSTFFYLNTGFYKQANWDANTATGYQPYPTVANKLYFWSKTAWDKKTSSGSDPKFPPTTYDKPTNYHDSTSYTKGWFQSAILSSSQVTQDDKGQQPLGLHPTNICRYNPALDSGKGNAVWLVSNFSTDWRKPTADRTLIYEGLPLYFMLYGFLSYVQYVKKAKDFLTHYIVAIECPTAFYKYAQVGAEGPIVPLDSTFVNGQAPYREDLTDAMKIHWAPNVYNQLEILNTLVESGPLVPKYSQNRNSTWELDCFYNFFFKWGGPELTEPAITDPHLQATYEVPDTFKAAVQIRDPRKQKASSILHPWDIRHGIFTKTALKRMYSNLSTDSTFQPDTEQIQPKKKKVTGPTLQIPQEEEEDLQACLLSLYEESTFQETQNQDIQQLIQQQHEKQQQLKWNILRVLSDMKEQQNLLKLQTGFLN</sequence>
<dbReference type="InterPro" id="IPR004219">
    <property type="entry name" value="TTvirus_Unk"/>
</dbReference>
<comment type="subcellular location">
    <subcellularLocation>
        <location evidence="1 6">Virion</location>
    </subcellularLocation>
</comment>
<accession>A0AAU7SSW8</accession>